<dbReference type="AlphaFoldDB" id="A0A6J3M9E4"/>
<evidence type="ECO:0000256" key="6">
    <source>
        <dbReference type="ARBA" id="ARBA00022741"/>
    </source>
</evidence>
<dbReference type="PANTHER" id="PTHR23132">
    <property type="entry name" value="D-ALANINE--D-ALANINE LIGASE"/>
    <property type="match status" value="1"/>
</dbReference>
<evidence type="ECO:0000256" key="4">
    <source>
        <dbReference type="ARBA" id="ARBA00022598"/>
    </source>
</evidence>
<keyword evidence="12" id="KW-0961">Cell wall biogenesis/degradation</keyword>
<evidence type="ECO:0000313" key="16">
    <source>
        <dbReference type="RefSeq" id="XP_033461707.1"/>
    </source>
</evidence>
<keyword evidence="8" id="KW-0460">Magnesium</keyword>
<dbReference type="SUPFAM" id="SSF56059">
    <property type="entry name" value="Glutathione synthetase ATP-binding domain-like"/>
    <property type="match status" value="1"/>
</dbReference>
<dbReference type="RefSeq" id="XP_033461707.1">
    <property type="nucleotide sequence ID" value="XM_033607539.1"/>
</dbReference>
<dbReference type="InterPro" id="IPR016185">
    <property type="entry name" value="PreATP-grasp_dom_sf"/>
</dbReference>
<reference evidence="16" key="2">
    <citation type="submission" date="2020-04" db="EMBL/GenBank/DDBJ databases">
        <authorList>
            <consortium name="NCBI Genome Project"/>
        </authorList>
    </citation>
    <scope>NUCLEOTIDE SEQUENCE</scope>
    <source>
        <strain evidence="16">CBS 342.82</strain>
    </source>
</reference>
<dbReference type="Pfam" id="PF01820">
    <property type="entry name" value="Dala_Dala_lig_N"/>
    <property type="match status" value="1"/>
</dbReference>
<dbReference type="SUPFAM" id="SSF52440">
    <property type="entry name" value="PreATP-grasp domain"/>
    <property type="match status" value="1"/>
</dbReference>
<evidence type="ECO:0000256" key="9">
    <source>
        <dbReference type="ARBA" id="ARBA00022960"/>
    </source>
</evidence>
<evidence type="ECO:0000256" key="8">
    <source>
        <dbReference type="ARBA" id="ARBA00022842"/>
    </source>
</evidence>
<dbReference type="GO" id="GO:0005524">
    <property type="term" value="F:ATP binding"/>
    <property type="evidence" value="ECO:0007669"/>
    <property type="project" value="UniProtKB-UniRule"/>
</dbReference>
<dbReference type="PIRSF" id="PIRSF039102">
    <property type="entry name" value="Ddl/VanB"/>
    <property type="match status" value="1"/>
</dbReference>
<keyword evidence="7 13" id="KW-0067">ATP-binding</keyword>
<proteinExistence type="inferred from homology"/>
<dbReference type="GO" id="GO:0005829">
    <property type="term" value="C:cytosol"/>
    <property type="evidence" value="ECO:0007669"/>
    <property type="project" value="TreeGrafter"/>
</dbReference>
<dbReference type="PROSITE" id="PS00844">
    <property type="entry name" value="DALA_DALA_LIGASE_2"/>
    <property type="match status" value="1"/>
</dbReference>
<dbReference type="NCBIfam" id="NF002528">
    <property type="entry name" value="PRK01966.1-4"/>
    <property type="match status" value="1"/>
</dbReference>
<dbReference type="InterPro" id="IPR011127">
    <property type="entry name" value="Dala_Dala_lig_N"/>
</dbReference>
<name>A0A6J3M9E4_9PEZI</name>
<dbReference type="InterPro" id="IPR013815">
    <property type="entry name" value="ATP_grasp_subdomain_1"/>
</dbReference>
<comment type="cofactor">
    <cofactor evidence="2">
        <name>Mg(2+)</name>
        <dbReference type="ChEBI" id="CHEBI:18420"/>
    </cofactor>
</comment>
<evidence type="ECO:0000256" key="1">
    <source>
        <dbReference type="ARBA" id="ARBA00001936"/>
    </source>
</evidence>
<keyword evidence="4" id="KW-0436">Ligase</keyword>
<dbReference type="GO" id="GO:0046872">
    <property type="term" value="F:metal ion binding"/>
    <property type="evidence" value="ECO:0007669"/>
    <property type="project" value="UniProtKB-KW"/>
</dbReference>
<evidence type="ECO:0000256" key="2">
    <source>
        <dbReference type="ARBA" id="ARBA00001946"/>
    </source>
</evidence>
<dbReference type="GO" id="GO:0008716">
    <property type="term" value="F:D-alanine-D-alanine ligase activity"/>
    <property type="evidence" value="ECO:0007669"/>
    <property type="project" value="InterPro"/>
</dbReference>
<feature type="domain" description="ATP-grasp" evidence="14">
    <location>
        <begin position="139"/>
        <end position="345"/>
    </location>
</feature>
<reference evidence="16" key="3">
    <citation type="submission" date="2025-08" db="UniProtKB">
        <authorList>
            <consortium name="RefSeq"/>
        </authorList>
    </citation>
    <scope>IDENTIFICATION</scope>
    <source>
        <strain evidence="16">CBS 342.82</strain>
    </source>
</reference>
<protein>
    <submittedName>
        <fullName evidence="16">D-alanine--D-alanine</fullName>
    </submittedName>
</protein>
<comment type="similarity">
    <text evidence="3">Belongs to the D-alanine--D-alanine ligase family.</text>
</comment>
<sequence length="349" mass="38077">MALSSPVPRLVIVAGGQSPEHDISLRSARRLFEDLRQEGSISVHVQIVRRDGTWLSQGESGRVIVQDHEIPKISESAGDPMSPGVFAELVQKDKIVLPMIHGATGEDGTLQGFLGILGIPYIGCGVRSSAVCMDKAVFKAIASQKGFPQTRYITLQRNVWQQAPALESLRNLRRPLVVKPSSLGSSIGVAKVDSDEELQRAVDTALELDSTCIVEEAVRTMWEFEICAIGPTFSPRLSCIGKIVNKNSFVGYEDKYGAEATNEFEVPAEIAPSLAERVRDIAREAYAVFGCESMARIDFLYDVAGDGLLLNEINTLPGFTRTSLFPVLWRESGISLPELLRTLMADAKG</sequence>
<dbReference type="PROSITE" id="PS00843">
    <property type="entry name" value="DALA_DALA_LIGASE_1"/>
    <property type="match status" value="1"/>
</dbReference>
<evidence type="ECO:0000256" key="5">
    <source>
        <dbReference type="ARBA" id="ARBA00022723"/>
    </source>
</evidence>
<comment type="cofactor">
    <cofactor evidence="1">
        <name>Mn(2+)</name>
        <dbReference type="ChEBI" id="CHEBI:29035"/>
    </cofactor>
</comment>
<keyword evidence="11" id="KW-0464">Manganese</keyword>
<dbReference type="Gene3D" id="3.30.1490.20">
    <property type="entry name" value="ATP-grasp fold, A domain"/>
    <property type="match status" value="1"/>
</dbReference>
<keyword evidence="10" id="KW-0573">Peptidoglycan synthesis</keyword>
<dbReference type="OrthoDB" id="5416376at2759"/>
<dbReference type="Gene3D" id="3.30.470.20">
    <property type="entry name" value="ATP-grasp fold, B domain"/>
    <property type="match status" value="1"/>
</dbReference>
<dbReference type="Gene3D" id="3.40.50.20">
    <property type="match status" value="1"/>
</dbReference>
<evidence type="ECO:0000313" key="15">
    <source>
        <dbReference type="Proteomes" id="UP000504637"/>
    </source>
</evidence>
<evidence type="ECO:0000256" key="3">
    <source>
        <dbReference type="ARBA" id="ARBA00010871"/>
    </source>
</evidence>
<dbReference type="PANTHER" id="PTHR23132:SF25">
    <property type="entry name" value="D-ALANINE--D-ALANINE LIGASE A"/>
    <property type="match status" value="1"/>
</dbReference>
<dbReference type="GO" id="GO:0071555">
    <property type="term" value="P:cell wall organization"/>
    <property type="evidence" value="ECO:0007669"/>
    <property type="project" value="UniProtKB-KW"/>
</dbReference>
<accession>A0A6J3M9E4</accession>
<reference evidence="16" key="1">
    <citation type="submission" date="2020-01" db="EMBL/GenBank/DDBJ databases">
        <authorList>
            <consortium name="DOE Joint Genome Institute"/>
            <person name="Haridas S."/>
            <person name="Albert R."/>
            <person name="Binder M."/>
            <person name="Bloem J."/>
            <person name="Labutti K."/>
            <person name="Salamov A."/>
            <person name="Andreopoulos B."/>
            <person name="Baker S.E."/>
            <person name="Barry K."/>
            <person name="Bills G."/>
            <person name="Bluhm B.H."/>
            <person name="Cannon C."/>
            <person name="Castanera R."/>
            <person name="Culley D.E."/>
            <person name="Daum C."/>
            <person name="Ezra D."/>
            <person name="Gonzalez J.B."/>
            <person name="Henrissat B."/>
            <person name="Kuo A."/>
            <person name="Liang C."/>
            <person name="Lipzen A."/>
            <person name="Lutzoni F."/>
            <person name="Magnuson J."/>
            <person name="Mondo S."/>
            <person name="Nolan M."/>
            <person name="Ohm R."/>
            <person name="Pangilinan J."/>
            <person name="Park H.-J."/>
            <person name="Ramirez L."/>
            <person name="Alfaro M."/>
            <person name="Sun H."/>
            <person name="Tritt A."/>
            <person name="Yoshinaga Y."/>
            <person name="Zwiers L.-H."/>
            <person name="Turgeon B.G."/>
            <person name="Goodwin S.B."/>
            <person name="Spatafora J.W."/>
            <person name="Crous P.W."/>
            <person name="Grigoriev I.V."/>
        </authorList>
    </citation>
    <scope>NUCLEOTIDE SEQUENCE</scope>
    <source>
        <strain evidence="16">CBS 342.82</strain>
    </source>
</reference>
<dbReference type="InterPro" id="IPR000291">
    <property type="entry name" value="D-Ala_lig_Van_CS"/>
</dbReference>
<dbReference type="GeneID" id="54365338"/>
<dbReference type="InterPro" id="IPR005905">
    <property type="entry name" value="D_ala_D_ala"/>
</dbReference>
<keyword evidence="15" id="KW-1185">Reference proteome</keyword>
<evidence type="ECO:0000256" key="11">
    <source>
        <dbReference type="ARBA" id="ARBA00023211"/>
    </source>
</evidence>
<organism evidence="16">
    <name type="scientific">Dissoconium aciculare CBS 342.82</name>
    <dbReference type="NCBI Taxonomy" id="1314786"/>
    <lineage>
        <taxon>Eukaryota</taxon>
        <taxon>Fungi</taxon>
        <taxon>Dikarya</taxon>
        <taxon>Ascomycota</taxon>
        <taxon>Pezizomycotina</taxon>
        <taxon>Dothideomycetes</taxon>
        <taxon>Dothideomycetidae</taxon>
        <taxon>Mycosphaerellales</taxon>
        <taxon>Dissoconiaceae</taxon>
        <taxon>Dissoconium</taxon>
    </lineage>
</organism>
<dbReference type="Proteomes" id="UP000504637">
    <property type="component" value="Unplaced"/>
</dbReference>
<dbReference type="Pfam" id="PF07478">
    <property type="entry name" value="Dala_Dala_lig_C"/>
    <property type="match status" value="1"/>
</dbReference>
<keyword evidence="5" id="KW-0479">Metal-binding</keyword>
<dbReference type="PROSITE" id="PS50975">
    <property type="entry name" value="ATP_GRASP"/>
    <property type="match status" value="1"/>
</dbReference>
<keyword evidence="6 13" id="KW-0547">Nucleotide-binding</keyword>
<evidence type="ECO:0000256" key="13">
    <source>
        <dbReference type="PROSITE-ProRule" id="PRU00409"/>
    </source>
</evidence>
<dbReference type="GO" id="GO:0008360">
    <property type="term" value="P:regulation of cell shape"/>
    <property type="evidence" value="ECO:0007669"/>
    <property type="project" value="UniProtKB-KW"/>
</dbReference>
<evidence type="ECO:0000259" key="14">
    <source>
        <dbReference type="PROSITE" id="PS50975"/>
    </source>
</evidence>
<gene>
    <name evidence="16" type="ORF">K489DRAFT_409029</name>
</gene>
<dbReference type="InterPro" id="IPR011095">
    <property type="entry name" value="Dala_Dala_lig_C"/>
</dbReference>
<evidence type="ECO:0000256" key="10">
    <source>
        <dbReference type="ARBA" id="ARBA00022984"/>
    </source>
</evidence>
<evidence type="ECO:0000256" key="7">
    <source>
        <dbReference type="ARBA" id="ARBA00022840"/>
    </source>
</evidence>
<dbReference type="NCBIfam" id="TIGR01205">
    <property type="entry name" value="D_ala_D_alaTIGR"/>
    <property type="match status" value="1"/>
</dbReference>
<keyword evidence="9" id="KW-0133">Cell shape</keyword>
<dbReference type="HAMAP" id="MF_00047">
    <property type="entry name" value="Dala_Dala_lig"/>
    <property type="match status" value="1"/>
</dbReference>
<dbReference type="InterPro" id="IPR011761">
    <property type="entry name" value="ATP-grasp"/>
</dbReference>
<evidence type="ECO:0000256" key="12">
    <source>
        <dbReference type="ARBA" id="ARBA00023316"/>
    </source>
</evidence>